<gene>
    <name evidence="11" type="ORF">KO353_05500</name>
</gene>
<feature type="transmembrane region" description="Helical" evidence="9">
    <location>
        <begin position="18"/>
        <end position="41"/>
    </location>
</feature>
<evidence type="ECO:0000259" key="10">
    <source>
        <dbReference type="Pfam" id="PF04290"/>
    </source>
</evidence>
<feature type="transmembrane region" description="Helical" evidence="9">
    <location>
        <begin position="136"/>
        <end position="157"/>
    </location>
</feature>
<evidence type="ECO:0000256" key="8">
    <source>
        <dbReference type="ARBA" id="ARBA00038436"/>
    </source>
</evidence>
<keyword evidence="5 9" id="KW-0812">Transmembrane</keyword>
<evidence type="ECO:0000256" key="2">
    <source>
        <dbReference type="ARBA" id="ARBA00022448"/>
    </source>
</evidence>
<dbReference type="EMBL" id="CP076448">
    <property type="protein sequence ID" value="QXM25663.1"/>
    <property type="molecule type" value="Genomic_DNA"/>
</dbReference>
<organism evidence="11 12">
    <name type="scientific">Elioraea tepida</name>
    <dbReference type="NCBI Taxonomy" id="2843330"/>
    <lineage>
        <taxon>Bacteria</taxon>
        <taxon>Pseudomonadati</taxon>
        <taxon>Pseudomonadota</taxon>
        <taxon>Alphaproteobacteria</taxon>
        <taxon>Acetobacterales</taxon>
        <taxon>Elioraeaceae</taxon>
        <taxon>Elioraea</taxon>
    </lineage>
</organism>
<dbReference type="PANTHER" id="PTHR35011:SF2">
    <property type="entry name" value="2,3-DIKETO-L-GULONATE TRAP TRANSPORTER SMALL PERMEASE PROTEIN YIAM"/>
    <property type="match status" value="1"/>
</dbReference>
<dbReference type="InterPro" id="IPR007387">
    <property type="entry name" value="TRAP_DctQ"/>
</dbReference>
<dbReference type="AlphaFoldDB" id="A0A975U4P0"/>
<evidence type="ECO:0000313" key="11">
    <source>
        <dbReference type="EMBL" id="QXM25663.1"/>
    </source>
</evidence>
<evidence type="ECO:0000256" key="6">
    <source>
        <dbReference type="ARBA" id="ARBA00022989"/>
    </source>
</evidence>
<dbReference type="KEGG" id="elio:KO353_05500"/>
<evidence type="ECO:0000256" key="1">
    <source>
        <dbReference type="ARBA" id="ARBA00004429"/>
    </source>
</evidence>
<feature type="transmembrane region" description="Helical" evidence="9">
    <location>
        <begin position="61"/>
        <end position="83"/>
    </location>
</feature>
<evidence type="ECO:0000256" key="3">
    <source>
        <dbReference type="ARBA" id="ARBA00022475"/>
    </source>
</evidence>
<protein>
    <recommendedName>
        <fullName evidence="9">TRAP transporter small permease protein</fullName>
    </recommendedName>
</protein>
<evidence type="ECO:0000256" key="5">
    <source>
        <dbReference type="ARBA" id="ARBA00022692"/>
    </source>
</evidence>
<feature type="domain" description="Tripartite ATP-independent periplasmic transporters DctQ component" evidence="10">
    <location>
        <begin position="32"/>
        <end position="159"/>
    </location>
</feature>
<keyword evidence="2 9" id="KW-0813">Transport</keyword>
<accession>A0A975U4P0</accession>
<dbReference type="GO" id="GO:0022857">
    <property type="term" value="F:transmembrane transporter activity"/>
    <property type="evidence" value="ECO:0007669"/>
    <property type="project" value="UniProtKB-UniRule"/>
</dbReference>
<dbReference type="GO" id="GO:0005886">
    <property type="term" value="C:plasma membrane"/>
    <property type="evidence" value="ECO:0007669"/>
    <property type="project" value="UniProtKB-SubCell"/>
</dbReference>
<feature type="transmembrane region" description="Helical" evidence="9">
    <location>
        <begin position="95"/>
        <end position="116"/>
    </location>
</feature>
<keyword evidence="4 9" id="KW-0997">Cell inner membrane</keyword>
<evidence type="ECO:0000256" key="4">
    <source>
        <dbReference type="ARBA" id="ARBA00022519"/>
    </source>
</evidence>
<dbReference type="Pfam" id="PF04290">
    <property type="entry name" value="DctQ"/>
    <property type="match status" value="1"/>
</dbReference>
<reference evidence="11" key="1">
    <citation type="submission" date="2021-06" db="EMBL/GenBank/DDBJ databases">
        <title>Elioraea tepida, sp. nov., a moderately thermophilic aerobic anoxygenic phototrophic bacterium isolated from an alkaline siliceous hot spring mat community in Yellowstone National Park, WY, USA.</title>
        <authorList>
            <person name="Saini M.K."/>
            <person name="Yoshida S."/>
            <person name="Sebastian A."/>
            <person name="Hirose S."/>
            <person name="Hara E."/>
            <person name="Tamaki H."/>
            <person name="Soulier N.T."/>
            <person name="Albert I."/>
            <person name="Hanada S."/>
            <person name="Bryant D.A."/>
            <person name="Tank M."/>
        </authorList>
    </citation>
    <scope>NUCLEOTIDE SEQUENCE</scope>
    <source>
        <strain evidence="11">MS-P2</strain>
    </source>
</reference>
<dbReference type="PANTHER" id="PTHR35011">
    <property type="entry name" value="2,3-DIKETO-L-GULONATE TRAP TRANSPORTER SMALL PERMEASE PROTEIN YIAM"/>
    <property type="match status" value="1"/>
</dbReference>
<keyword evidence="12" id="KW-1185">Reference proteome</keyword>
<comment type="function">
    <text evidence="9">Part of the tripartite ATP-independent periplasmic (TRAP) transport system.</text>
</comment>
<dbReference type="InterPro" id="IPR055348">
    <property type="entry name" value="DctQ"/>
</dbReference>
<dbReference type="RefSeq" id="WP_218286719.1">
    <property type="nucleotide sequence ID" value="NZ_CP076448.1"/>
</dbReference>
<sequence length="177" mass="18136">MGRVVLAGAAAIDRAVALLCRAIVVASGLVLLGVLAANVVARYVLGRGGFAWAQEIPEQVFPWFIAAGVVLAAQAGGHIAVDILPRALPERGRQVLIVAVNALVASAYLWLALLALEVAEIAALQQSTILRIPGSYGYWAMTLLAGLTALSAATMALRVALCGAGAAPEAAAEDRVT</sequence>
<proteinExistence type="inferred from homology"/>
<evidence type="ECO:0000256" key="9">
    <source>
        <dbReference type="RuleBase" id="RU369079"/>
    </source>
</evidence>
<keyword evidence="7 9" id="KW-0472">Membrane</keyword>
<comment type="similarity">
    <text evidence="8 9">Belongs to the TRAP transporter small permease family.</text>
</comment>
<dbReference type="GO" id="GO:0015740">
    <property type="term" value="P:C4-dicarboxylate transport"/>
    <property type="evidence" value="ECO:0007669"/>
    <property type="project" value="TreeGrafter"/>
</dbReference>
<name>A0A975U4P0_9PROT</name>
<dbReference type="Proteomes" id="UP000694001">
    <property type="component" value="Chromosome"/>
</dbReference>
<keyword evidence="3" id="KW-1003">Cell membrane</keyword>
<keyword evidence="6 9" id="KW-1133">Transmembrane helix</keyword>
<evidence type="ECO:0000256" key="7">
    <source>
        <dbReference type="ARBA" id="ARBA00023136"/>
    </source>
</evidence>
<comment type="subcellular location">
    <subcellularLocation>
        <location evidence="1 9">Cell inner membrane</location>
        <topology evidence="1 9">Multi-pass membrane protein</topology>
    </subcellularLocation>
</comment>
<comment type="subunit">
    <text evidence="9">The complex comprises the extracytoplasmic solute receptor protein and the two transmembrane proteins.</text>
</comment>
<evidence type="ECO:0000313" key="12">
    <source>
        <dbReference type="Proteomes" id="UP000694001"/>
    </source>
</evidence>